<dbReference type="OrthoDB" id="2633250at2"/>
<evidence type="ECO:0000313" key="5">
    <source>
        <dbReference type="EMBL" id="SNT75145.1"/>
    </source>
</evidence>
<dbReference type="AlphaFoldDB" id="A0A239PY11"/>
<keyword evidence="6" id="KW-1185">Reference proteome</keyword>
<keyword evidence="3" id="KW-0479">Metal-binding</keyword>
<dbReference type="GO" id="GO:0019853">
    <property type="term" value="P:L-ascorbic acid biosynthetic process"/>
    <property type="evidence" value="ECO:0007669"/>
    <property type="project" value="TreeGrafter"/>
</dbReference>
<organism evidence="5 6">
    <name type="scientific">Amphiplicatus metriothermophilus</name>
    <dbReference type="NCBI Taxonomy" id="1519374"/>
    <lineage>
        <taxon>Bacteria</taxon>
        <taxon>Pseudomonadati</taxon>
        <taxon>Pseudomonadota</taxon>
        <taxon>Alphaproteobacteria</taxon>
        <taxon>Parvularculales</taxon>
        <taxon>Parvularculaceae</taxon>
        <taxon>Amphiplicatus</taxon>
    </lineage>
</organism>
<feature type="binding site" evidence="3">
    <location>
        <position position="107"/>
    </location>
    <ligand>
        <name>substrate</name>
    </ligand>
</feature>
<dbReference type="Gene3D" id="2.120.10.30">
    <property type="entry name" value="TolB, C-terminal domain"/>
    <property type="match status" value="1"/>
</dbReference>
<dbReference type="SUPFAM" id="SSF63829">
    <property type="entry name" value="Calcium-dependent phosphotriesterase"/>
    <property type="match status" value="1"/>
</dbReference>
<dbReference type="PANTHER" id="PTHR10907:SF47">
    <property type="entry name" value="REGUCALCIN"/>
    <property type="match status" value="1"/>
</dbReference>
<keyword evidence="3" id="KW-0862">Zinc</keyword>
<evidence type="ECO:0000256" key="1">
    <source>
        <dbReference type="ARBA" id="ARBA00008853"/>
    </source>
</evidence>
<dbReference type="GO" id="GO:0005509">
    <property type="term" value="F:calcium ion binding"/>
    <property type="evidence" value="ECO:0007669"/>
    <property type="project" value="TreeGrafter"/>
</dbReference>
<comment type="cofactor">
    <cofactor evidence="3">
        <name>Zn(2+)</name>
        <dbReference type="ChEBI" id="CHEBI:29105"/>
    </cofactor>
    <text evidence="3">Binds 1 divalent metal cation per subunit.</text>
</comment>
<feature type="binding site" evidence="3">
    <location>
        <position position="156"/>
    </location>
    <ligand>
        <name>a divalent metal cation</name>
        <dbReference type="ChEBI" id="CHEBI:60240"/>
    </ligand>
</feature>
<feature type="binding site" evidence="3">
    <location>
        <position position="21"/>
    </location>
    <ligand>
        <name>a divalent metal cation</name>
        <dbReference type="ChEBI" id="CHEBI:60240"/>
    </ligand>
</feature>
<feature type="active site" description="Proton donor/acceptor" evidence="2">
    <location>
        <position position="203"/>
    </location>
</feature>
<dbReference type="PANTHER" id="PTHR10907">
    <property type="entry name" value="REGUCALCIN"/>
    <property type="match status" value="1"/>
</dbReference>
<gene>
    <name evidence="5" type="ORF">SAMN06297382_2578</name>
</gene>
<dbReference type="Proteomes" id="UP000198346">
    <property type="component" value="Unassembled WGS sequence"/>
</dbReference>
<protein>
    <submittedName>
        <fullName evidence="5">Sugar lactone lactonase YvrE</fullName>
    </submittedName>
</protein>
<feature type="binding site" evidence="3">
    <location>
        <position position="125"/>
    </location>
    <ligand>
        <name>substrate</name>
    </ligand>
</feature>
<evidence type="ECO:0000256" key="3">
    <source>
        <dbReference type="PIRSR" id="PIRSR605511-2"/>
    </source>
</evidence>
<sequence>MTPSSGVSLVAAVECANTLGEGVVWDDRSNAALWTDIEGRTLYRTVFPFQLVERFSTPERIGSFGLLSGRSDQLVVAFESGFALFAFESGAARWIDRPPLPSHARFNDGRVDRNGTFWAGAMIEDPALRETHTTALYRLCNGRRADKVIGGIRISNSLCWSPDGTIMYFADTPRQAIWAFDMIDGAPKNRRVFVETPAGAYPDGSTIDADGCLWNAQWGAGRVVRYTPDGRVDAIIETPAPNVTCVAFGGPSLQLILVTSARAELDDNALAKAPMSGNLFVYESPFRGLQESRCALAGFETGAGAPG</sequence>
<dbReference type="Pfam" id="PF08450">
    <property type="entry name" value="SGL"/>
    <property type="match status" value="1"/>
</dbReference>
<reference evidence="5 6" key="1">
    <citation type="submission" date="2017-07" db="EMBL/GenBank/DDBJ databases">
        <authorList>
            <person name="Sun Z.S."/>
            <person name="Albrecht U."/>
            <person name="Echele G."/>
            <person name="Lee C.C."/>
        </authorList>
    </citation>
    <scope>NUCLEOTIDE SEQUENCE [LARGE SCALE GENOMIC DNA]</scope>
    <source>
        <strain evidence="5 6">CGMCC 1.12710</strain>
    </source>
</reference>
<dbReference type="InterPro" id="IPR011042">
    <property type="entry name" value="6-blade_b-propeller_TolB-like"/>
</dbReference>
<feature type="domain" description="SMP-30/Gluconolactonase/LRE-like region" evidence="4">
    <location>
        <begin position="19"/>
        <end position="262"/>
    </location>
</feature>
<dbReference type="InterPro" id="IPR013658">
    <property type="entry name" value="SGL"/>
</dbReference>
<feature type="binding site" evidence="3">
    <location>
        <position position="105"/>
    </location>
    <ligand>
        <name>substrate</name>
    </ligand>
</feature>
<dbReference type="EMBL" id="FZQA01000007">
    <property type="protein sequence ID" value="SNT75145.1"/>
    <property type="molecule type" value="Genomic_DNA"/>
</dbReference>
<evidence type="ECO:0000313" key="6">
    <source>
        <dbReference type="Proteomes" id="UP000198346"/>
    </source>
</evidence>
<evidence type="ECO:0000259" key="4">
    <source>
        <dbReference type="Pfam" id="PF08450"/>
    </source>
</evidence>
<dbReference type="PRINTS" id="PR01790">
    <property type="entry name" value="SMP30FAMILY"/>
</dbReference>
<dbReference type="GO" id="GO:0004341">
    <property type="term" value="F:gluconolactonase activity"/>
    <property type="evidence" value="ECO:0007669"/>
    <property type="project" value="TreeGrafter"/>
</dbReference>
<proteinExistence type="inferred from homology"/>
<evidence type="ECO:0000256" key="2">
    <source>
        <dbReference type="PIRSR" id="PIRSR605511-1"/>
    </source>
</evidence>
<dbReference type="InterPro" id="IPR005511">
    <property type="entry name" value="SMP-30"/>
</dbReference>
<feature type="binding site" evidence="3">
    <location>
        <position position="203"/>
    </location>
    <ligand>
        <name>a divalent metal cation</name>
        <dbReference type="ChEBI" id="CHEBI:60240"/>
    </ligand>
</feature>
<accession>A0A239PY11</accession>
<name>A0A239PY11_9PROT</name>
<dbReference type="RefSeq" id="WP_159462502.1">
    <property type="nucleotide sequence ID" value="NZ_FZQA01000007.1"/>
</dbReference>
<comment type="similarity">
    <text evidence="1">Belongs to the SMP-30/CGR1 family.</text>
</comment>